<dbReference type="HOGENOM" id="CLU_107139_2_0_12"/>
<dbReference type="PANTHER" id="PTHR34986">
    <property type="entry name" value="EVOLVED BETA-GALACTOSIDASE SUBUNIT BETA"/>
    <property type="match status" value="1"/>
</dbReference>
<proteinExistence type="predicted"/>
<dbReference type="EMBL" id="CP002696">
    <property type="protein sequence ID" value="AEE17581.1"/>
    <property type="molecule type" value="Genomic_DNA"/>
</dbReference>
<accession>F4LKM5</accession>
<organism evidence="1 2">
    <name type="scientific">Treponema brennaborense (strain DSM 12168 / CIP 105900 / DD5/3)</name>
    <dbReference type="NCBI Taxonomy" id="906968"/>
    <lineage>
        <taxon>Bacteria</taxon>
        <taxon>Pseudomonadati</taxon>
        <taxon>Spirochaetota</taxon>
        <taxon>Spirochaetia</taxon>
        <taxon>Spirochaetales</taxon>
        <taxon>Treponemataceae</taxon>
        <taxon>Treponema</taxon>
    </lineage>
</organism>
<keyword evidence="2" id="KW-1185">Reference proteome</keyword>
<dbReference type="PANTHER" id="PTHR34986:SF1">
    <property type="entry name" value="PROTEIN YIAL"/>
    <property type="match status" value="1"/>
</dbReference>
<dbReference type="eggNOG" id="COG2731">
    <property type="taxonomic scope" value="Bacteria"/>
</dbReference>
<protein>
    <recommendedName>
        <fullName evidence="3">YhcH/YjgK/YiaL family protein</fullName>
    </recommendedName>
</protein>
<dbReference type="Gene3D" id="2.60.120.370">
    <property type="entry name" value="YhcH/YjgK/YiaL"/>
    <property type="match status" value="1"/>
</dbReference>
<dbReference type="STRING" id="906968.Trebr_2167"/>
<evidence type="ECO:0000313" key="1">
    <source>
        <dbReference type="EMBL" id="AEE17581.1"/>
    </source>
</evidence>
<dbReference type="Pfam" id="PF04074">
    <property type="entry name" value="DUF386"/>
    <property type="match status" value="1"/>
</dbReference>
<dbReference type="KEGG" id="tbe:Trebr_2167"/>
<dbReference type="RefSeq" id="WP_013759283.1">
    <property type="nucleotide sequence ID" value="NC_015500.1"/>
</dbReference>
<dbReference type="AlphaFoldDB" id="F4LKM5"/>
<dbReference type="GO" id="GO:0005829">
    <property type="term" value="C:cytosol"/>
    <property type="evidence" value="ECO:0007669"/>
    <property type="project" value="TreeGrafter"/>
</dbReference>
<dbReference type="InterPro" id="IPR004375">
    <property type="entry name" value="NanQ/TabA/YiaL"/>
</dbReference>
<reference evidence="2" key="1">
    <citation type="submission" date="2011-04" db="EMBL/GenBank/DDBJ databases">
        <title>The complete genome of Treponema brennaborense DSM 12168.</title>
        <authorList>
            <person name="Lucas S."/>
            <person name="Han J."/>
            <person name="Lapidus A."/>
            <person name="Bruce D."/>
            <person name="Goodwin L."/>
            <person name="Pitluck S."/>
            <person name="Peters L."/>
            <person name="Kyrpides N."/>
            <person name="Mavromatis K."/>
            <person name="Ivanova N."/>
            <person name="Mikhailova N."/>
            <person name="Pagani I."/>
            <person name="Teshima H."/>
            <person name="Detter J.C."/>
            <person name="Tapia R."/>
            <person name="Han C."/>
            <person name="Land M."/>
            <person name="Hauser L."/>
            <person name="Markowitz V."/>
            <person name="Cheng J.-F."/>
            <person name="Hugenholtz P."/>
            <person name="Woyke T."/>
            <person name="Wu D."/>
            <person name="Gronow S."/>
            <person name="Wellnitz S."/>
            <person name="Brambilla E."/>
            <person name="Klenk H.-P."/>
            <person name="Eisen J.A."/>
        </authorList>
    </citation>
    <scope>NUCLEOTIDE SEQUENCE [LARGE SCALE GENOMIC DNA]</scope>
    <source>
        <strain evidence="2">DSM 12168 / CIP 105900 / DD5/3</strain>
    </source>
</reference>
<gene>
    <name evidence="1" type="ordered locus">Trebr_2167</name>
</gene>
<dbReference type="NCBIfam" id="TIGR00022">
    <property type="entry name" value="YhcH/YjgK/YiaL family protein"/>
    <property type="match status" value="1"/>
</dbReference>
<evidence type="ECO:0000313" key="2">
    <source>
        <dbReference type="Proteomes" id="UP000006546"/>
    </source>
</evidence>
<name>F4LKM5_TREBD</name>
<sequence>MIFDSLDNLARYETFIPALKAVRQILGAEALHEKAPGSYRTDVPGCRYNIAQYETCPGSKAFEIHRKEADVQIMLSGTERMEGAPRSLSDQAGPYDEGADAAMAEGTGCVSFTAVPGYFAVFLPGEPHAPGLAAGNATTVKKAVFKLTM</sequence>
<dbReference type="SUPFAM" id="SSF51197">
    <property type="entry name" value="Clavaminate synthase-like"/>
    <property type="match status" value="1"/>
</dbReference>
<dbReference type="OrthoDB" id="9792756at2"/>
<evidence type="ECO:0008006" key="3">
    <source>
        <dbReference type="Google" id="ProtNLM"/>
    </source>
</evidence>
<dbReference type="InterPro" id="IPR037012">
    <property type="entry name" value="NanQ/TabA/YiaL_sf"/>
</dbReference>
<dbReference type="Proteomes" id="UP000006546">
    <property type="component" value="Chromosome"/>
</dbReference>